<evidence type="ECO:0000256" key="4">
    <source>
        <dbReference type="ARBA" id="ARBA00022960"/>
    </source>
</evidence>
<dbReference type="CDD" id="cd16913">
    <property type="entry name" value="YkuD_like"/>
    <property type="match status" value="1"/>
</dbReference>
<evidence type="ECO:0000259" key="7">
    <source>
        <dbReference type="Pfam" id="PF03734"/>
    </source>
</evidence>
<accession>A0A318HWU0</accession>
<evidence type="ECO:0000256" key="2">
    <source>
        <dbReference type="ARBA" id="ARBA00005992"/>
    </source>
</evidence>
<dbReference type="EMBL" id="QJJX01000008">
    <property type="protein sequence ID" value="PXX22938.1"/>
    <property type="molecule type" value="Genomic_DNA"/>
</dbReference>
<keyword evidence="5" id="KW-0573">Peptidoglycan synthesis</keyword>
<dbReference type="AlphaFoldDB" id="A0A318HWU0"/>
<dbReference type="Proteomes" id="UP000248314">
    <property type="component" value="Unassembled WGS sequence"/>
</dbReference>
<evidence type="ECO:0000256" key="1">
    <source>
        <dbReference type="ARBA" id="ARBA00004752"/>
    </source>
</evidence>
<dbReference type="PANTHER" id="PTHR41533:SF2">
    <property type="entry name" value="BLR7131 PROTEIN"/>
    <property type="match status" value="1"/>
</dbReference>
<dbReference type="InterPro" id="IPR005490">
    <property type="entry name" value="LD_TPept_cat_dom"/>
</dbReference>
<dbReference type="UniPathway" id="UPA00219"/>
<dbReference type="GO" id="GO:0004180">
    <property type="term" value="F:carboxypeptidase activity"/>
    <property type="evidence" value="ECO:0007669"/>
    <property type="project" value="UniProtKB-ARBA"/>
</dbReference>
<feature type="domain" description="L,D-transpeptidase scaffold" evidence="8">
    <location>
        <begin position="107"/>
        <end position="266"/>
    </location>
</feature>
<dbReference type="InterPro" id="IPR052905">
    <property type="entry name" value="LD-transpeptidase_YkuD-like"/>
</dbReference>
<dbReference type="Pfam" id="PF20142">
    <property type="entry name" value="Scaffold"/>
    <property type="match status" value="1"/>
</dbReference>
<keyword evidence="10" id="KW-1185">Reference proteome</keyword>
<dbReference type="STRING" id="1122991.GCA_000613445_02772"/>
<dbReference type="SUPFAM" id="SSF141523">
    <property type="entry name" value="L,D-transpeptidase catalytic domain-like"/>
    <property type="match status" value="1"/>
</dbReference>
<feature type="domain" description="L,D-TPase catalytic" evidence="7">
    <location>
        <begin position="301"/>
        <end position="462"/>
    </location>
</feature>
<dbReference type="InterPro" id="IPR038063">
    <property type="entry name" value="Transpep_catalytic_dom"/>
</dbReference>
<organism evidence="9 10">
    <name type="scientific">Hoylesella shahii DSM 15611 = JCM 12083</name>
    <dbReference type="NCBI Taxonomy" id="1122991"/>
    <lineage>
        <taxon>Bacteria</taxon>
        <taxon>Pseudomonadati</taxon>
        <taxon>Bacteroidota</taxon>
        <taxon>Bacteroidia</taxon>
        <taxon>Bacteroidales</taxon>
        <taxon>Prevotellaceae</taxon>
        <taxon>Hoylesella</taxon>
    </lineage>
</organism>
<evidence type="ECO:0000313" key="9">
    <source>
        <dbReference type="EMBL" id="PXX22938.1"/>
    </source>
</evidence>
<comment type="pathway">
    <text evidence="1">Cell wall biogenesis; peptidoglycan biosynthesis.</text>
</comment>
<dbReference type="GO" id="GO:0008360">
    <property type="term" value="P:regulation of cell shape"/>
    <property type="evidence" value="ECO:0007669"/>
    <property type="project" value="UniProtKB-KW"/>
</dbReference>
<dbReference type="GO" id="GO:0016740">
    <property type="term" value="F:transferase activity"/>
    <property type="evidence" value="ECO:0007669"/>
    <property type="project" value="UniProtKB-KW"/>
</dbReference>
<reference evidence="9 10" key="1">
    <citation type="submission" date="2018-05" db="EMBL/GenBank/DDBJ databases">
        <title>Genomic Encyclopedia of Type Strains, Phase I: the one thousand microbial genomes (KMG-I) project.</title>
        <authorList>
            <person name="Kyrpides N."/>
        </authorList>
    </citation>
    <scope>NUCLEOTIDE SEQUENCE [LARGE SCALE GENOMIC DNA]</scope>
    <source>
        <strain evidence="9 10">DSM 15611</strain>
    </source>
</reference>
<dbReference type="Gene3D" id="2.40.440.10">
    <property type="entry name" value="L,D-transpeptidase catalytic domain-like"/>
    <property type="match status" value="1"/>
</dbReference>
<dbReference type="PANTHER" id="PTHR41533">
    <property type="entry name" value="L,D-TRANSPEPTIDASE HI_1667-RELATED"/>
    <property type="match status" value="1"/>
</dbReference>
<evidence type="ECO:0000256" key="3">
    <source>
        <dbReference type="ARBA" id="ARBA00022679"/>
    </source>
</evidence>
<comment type="similarity">
    <text evidence="2">Belongs to the YkuD family.</text>
</comment>
<name>A0A318HWU0_9BACT</name>
<evidence type="ECO:0000259" key="8">
    <source>
        <dbReference type="Pfam" id="PF20142"/>
    </source>
</evidence>
<dbReference type="InterPro" id="IPR045380">
    <property type="entry name" value="LD_TPept_scaffold_dom"/>
</dbReference>
<evidence type="ECO:0000256" key="6">
    <source>
        <dbReference type="ARBA" id="ARBA00023316"/>
    </source>
</evidence>
<proteinExistence type="inferred from homology"/>
<dbReference type="GO" id="GO:0071555">
    <property type="term" value="P:cell wall organization"/>
    <property type="evidence" value="ECO:0007669"/>
    <property type="project" value="UniProtKB-KW"/>
</dbReference>
<evidence type="ECO:0000256" key="5">
    <source>
        <dbReference type="ARBA" id="ARBA00022984"/>
    </source>
</evidence>
<dbReference type="GO" id="GO:0009252">
    <property type="term" value="P:peptidoglycan biosynthetic process"/>
    <property type="evidence" value="ECO:0007669"/>
    <property type="project" value="UniProtKB-UniPathway"/>
</dbReference>
<keyword evidence="6" id="KW-0961">Cell wall biogenesis/degradation</keyword>
<dbReference type="Pfam" id="PF03734">
    <property type="entry name" value="YkuD"/>
    <property type="match status" value="1"/>
</dbReference>
<keyword evidence="3" id="KW-0808">Transferase</keyword>
<gene>
    <name evidence="9" type="ORF">EJ73_00919</name>
</gene>
<sequence length="549" mass="63331">MQIKHSIKRNNWAAQNNSGMLMRYILELGKSSSLFIGKFLSLVLFASGFLVACSEKGDVERPIPSYDGLNAMGKDAFRFEANEIQQHIYRLAKADNDTLVADARTRRYYKDGGNLLWIDRFGVDERADSVLAYLNEVEGMGFSKRVFGVKQIERDLQRLRTLDVDTGVKNVNRVAARLEYNLTKAFLRYTAGQHYGFTNPSQIFNRLDVREKDSVRTTYRVLFDVPIKRASKDFYTMALRKVYNDSVALFLREVQPQNALYAQLIKYFKGKTLSSADRVRMLCNLERSRWRQNDYPQNHRKYVIVNVPSFHLDAVDGDSVLNMRMACGTLETKTPLLNSCFIRMDVNPQWIIPRSIIKKEVVGHAGNPDYFSKRRYFILHRPSGKRVDPAMVSAGMLLNSEYFVVQEGGEGNSLGRIVFRFNNNFSIFIHDTSSKWAFDRDNRGVSHGCIRVQKPFELAVFLLGNKDKTLIDKIHYSMQADLTKPKDDEAPKPKLDPQRLVNSVKVNPHIPLFIAYYTVYPDNKGKMYTYDDIYGYDKVLYGYLRHFAL</sequence>
<evidence type="ECO:0000313" key="10">
    <source>
        <dbReference type="Proteomes" id="UP000248314"/>
    </source>
</evidence>
<keyword evidence="4" id="KW-0133">Cell shape</keyword>
<protein>
    <submittedName>
        <fullName evidence="9">L,D-transpeptidase-like protein</fullName>
    </submittedName>
</protein>
<comment type="caution">
    <text evidence="9">The sequence shown here is derived from an EMBL/GenBank/DDBJ whole genome shotgun (WGS) entry which is preliminary data.</text>
</comment>